<dbReference type="GO" id="GO:0008270">
    <property type="term" value="F:zinc ion binding"/>
    <property type="evidence" value="ECO:0007669"/>
    <property type="project" value="InterPro"/>
</dbReference>
<keyword evidence="1 6" id="KW-0489">Methyltransferase</keyword>
<dbReference type="GO" id="GO:0008898">
    <property type="term" value="F:S-adenosylmethionine-homocysteine S-methyltransferase activity"/>
    <property type="evidence" value="ECO:0007669"/>
    <property type="project" value="TreeGrafter"/>
</dbReference>
<keyword evidence="2 6" id="KW-0808">Transferase</keyword>
<dbReference type="NCBIfam" id="NF007020">
    <property type="entry name" value="PRK09485.1"/>
    <property type="match status" value="1"/>
</dbReference>
<feature type="binding site" evidence="5 6">
    <location>
        <position position="313"/>
    </location>
    <ligand>
        <name>Zn(2+)</name>
        <dbReference type="ChEBI" id="CHEBI:29105"/>
    </ligand>
</feature>
<accession>A0AA38X9Y9</accession>
<comment type="cofactor">
    <cofactor evidence="5">
        <name>Zn(2+)</name>
        <dbReference type="ChEBI" id="CHEBI:29105"/>
    </cofactor>
    <text evidence="5">Binds 1 zinc ion per subunit.</text>
</comment>
<dbReference type="PROSITE" id="PS50970">
    <property type="entry name" value="HCY"/>
    <property type="match status" value="1"/>
</dbReference>
<dbReference type="PANTHER" id="PTHR46015:SF1">
    <property type="entry name" value="HOMOCYSTEINE S-METHYLTRANSFERASE-LIKE ISOFORM 1"/>
    <property type="match status" value="1"/>
</dbReference>
<name>A0AA38X9Y9_9EURO</name>
<evidence type="ECO:0000256" key="4">
    <source>
        <dbReference type="ARBA" id="ARBA00022833"/>
    </source>
</evidence>
<keyword evidence="3 5" id="KW-0479">Metal-binding</keyword>
<dbReference type="InterPro" id="IPR036589">
    <property type="entry name" value="HCY_dom_sf"/>
</dbReference>
<feature type="binding site" evidence="5 6">
    <location>
        <position position="312"/>
    </location>
    <ligand>
        <name>Zn(2+)</name>
        <dbReference type="ChEBI" id="CHEBI:29105"/>
    </ligand>
</feature>
<dbReference type="GO" id="GO:0032259">
    <property type="term" value="P:methylation"/>
    <property type="evidence" value="ECO:0007669"/>
    <property type="project" value="UniProtKB-KW"/>
</dbReference>
<dbReference type="EC" id="2.1.1.10" evidence="8"/>
<keyword evidence="4 5" id="KW-0862">Zinc</keyword>
<evidence type="ECO:0000256" key="5">
    <source>
        <dbReference type="PIRSR" id="PIRSR037505-2"/>
    </source>
</evidence>
<dbReference type="Pfam" id="PF02574">
    <property type="entry name" value="S-methyl_trans"/>
    <property type="match status" value="1"/>
</dbReference>
<evidence type="ECO:0000256" key="3">
    <source>
        <dbReference type="ARBA" id="ARBA00022723"/>
    </source>
</evidence>
<evidence type="ECO:0000259" key="7">
    <source>
        <dbReference type="PROSITE" id="PS50970"/>
    </source>
</evidence>
<dbReference type="PIRSF" id="PIRSF037505">
    <property type="entry name" value="Betaine_HMT"/>
    <property type="match status" value="1"/>
</dbReference>
<dbReference type="EMBL" id="JAPDRK010000008">
    <property type="protein sequence ID" value="KAJ9609594.1"/>
    <property type="molecule type" value="Genomic_DNA"/>
</dbReference>
<dbReference type="AlphaFoldDB" id="A0AA38X9Y9"/>
<proteinExistence type="predicted"/>
<dbReference type="PANTHER" id="PTHR46015">
    <property type="entry name" value="ZGC:172121"/>
    <property type="match status" value="1"/>
</dbReference>
<dbReference type="InterPro" id="IPR017226">
    <property type="entry name" value="BHMT-like"/>
</dbReference>
<keyword evidence="9" id="KW-1185">Reference proteome</keyword>
<protein>
    <submittedName>
        <fullName evidence="8">AdoMet-homocysteine methyltransferase</fullName>
        <ecNumber evidence="8">2.1.1.10</ecNumber>
    </submittedName>
</protein>
<sequence length="331" mass="37155">MRNTLLEKSTLLLDGGLGTTLEDEHGLRFSSETPLWSSHLLVENVDTLKTVQRDFAAAGADIILTATYQASFHGFRNTKLKSESGFSEDEARRYMLSAVTIAREAFDGRPGLVALSLGAYGATMVPSTEYSGEYGNMREEDLHDFHLERLLCFKDSPEWKEVDIIAVETLPRLDEVRAAKTMMQEVNDKPYWISCVFPKDDENLPDGTSVEDLVKIILEGERPPFAIGINCTKVHKLSSLIKSFEDAARAQKLQIPRLVIYPDGAGGKVYDTALQQWIGGDESRVPWEKQVNDIVKEVQARGLWQGILVGGCCKTTPKHIRQLRRLLRDER</sequence>
<organism evidence="8 9">
    <name type="scientific">Cladophialophora chaetospira</name>
    <dbReference type="NCBI Taxonomy" id="386627"/>
    <lineage>
        <taxon>Eukaryota</taxon>
        <taxon>Fungi</taxon>
        <taxon>Dikarya</taxon>
        <taxon>Ascomycota</taxon>
        <taxon>Pezizomycotina</taxon>
        <taxon>Eurotiomycetes</taxon>
        <taxon>Chaetothyriomycetidae</taxon>
        <taxon>Chaetothyriales</taxon>
        <taxon>Herpotrichiellaceae</taxon>
        <taxon>Cladophialophora</taxon>
    </lineage>
</organism>
<evidence type="ECO:0000256" key="1">
    <source>
        <dbReference type="ARBA" id="ARBA00022603"/>
    </source>
</evidence>
<dbReference type="Proteomes" id="UP001172673">
    <property type="component" value="Unassembled WGS sequence"/>
</dbReference>
<dbReference type="InterPro" id="IPR051486">
    <property type="entry name" value="Hcy_S-methyltransferase"/>
</dbReference>
<dbReference type="InterPro" id="IPR003726">
    <property type="entry name" value="HCY_dom"/>
</dbReference>
<dbReference type="GO" id="GO:0033528">
    <property type="term" value="P:S-methylmethionine cycle"/>
    <property type="evidence" value="ECO:0007669"/>
    <property type="project" value="TreeGrafter"/>
</dbReference>
<gene>
    <name evidence="8" type="primary">SAM4</name>
    <name evidence="8" type="ORF">H2200_005921</name>
</gene>
<feature type="domain" description="Hcy-binding" evidence="7">
    <location>
        <begin position="1"/>
        <end position="327"/>
    </location>
</feature>
<dbReference type="SUPFAM" id="SSF82282">
    <property type="entry name" value="Homocysteine S-methyltransferase"/>
    <property type="match status" value="1"/>
</dbReference>
<evidence type="ECO:0000313" key="9">
    <source>
        <dbReference type="Proteomes" id="UP001172673"/>
    </source>
</evidence>
<evidence type="ECO:0000256" key="6">
    <source>
        <dbReference type="PROSITE-ProRule" id="PRU00333"/>
    </source>
</evidence>
<evidence type="ECO:0000256" key="2">
    <source>
        <dbReference type="ARBA" id="ARBA00022679"/>
    </source>
</evidence>
<comment type="caution">
    <text evidence="8">The sequence shown here is derived from an EMBL/GenBank/DDBJ whole genome shotgun (WGS) entry which is preliminary data.</text>
</comment>
<dbReference type="Gene3D" id="3.20.20.330">
    <property type="entry name" value="Homocysteine-binding-like domain"/>
    <property type="match status" value="1"/>
</dbReference>
<evidence type="ECO:0000313" key="8">
    <source>
        <dbReference type="EMBL" id="KAJ9609594.1"/>
    </source>
</evidence>
<reference evidence="8" key="1">
    <citation type="submission" date="2022-10" db="EMBL/GenBank/DDBJ databases">
        <title>Culturing micro-colonial fungi from biological soil crusts in the Mojave desert and describing Neophaeococcomyces mojavensis, and introducing the new genera and species Taxawa tesnikishii.</title>
        <authorList>
            <person name="Kurbessoian T."/>
            <person name="Stajich J.E."/>
        </authorList>
    </citation>
    <scope>NUCLEOTIDE SEQUENCE</scope>
    <source>
        <strain evidence="8">TK_41</strain>
    </source>
</reference>
<feature type="binding site" evidence="5 6">
    <location>
        <position position="231"/>
    </location>
    <ligand>
        <name>Zn(2+)</name>
        <dbReference type="ChEBI" id="CHEBI:29105"/>
    </ligand>
</feature>
<dbReference type="GO" id="GO:0009086">
    <property type="term" value="P:methionine biosynthetic process"/>
    <property type="evidence" value="ECO:0007669"/>
    <property type="project" value="InterPro"/>
</dbReference>